<dbReference type="AlphaFoldDB" id="A0A3M0BK40"/>
<dbReference type="GO" id="GO:0003942">
    <property type="term" value="F:N-acetyl-gamma-glutamyl-phosphate reductase activity"/>
    <property type="evidence" value="ECO:0007669"/>
    <property type="project" value="UniProtKB-UniRule"/>
</dbReference>
<evidence type="ECO:0000256" key="2">
    <source>
        <dbReference type="ARBA" id="ARBA00022571"/>
    </source>
</evidence>
<comment type="similarity">
    <text evidence="7">Belongs to the NAGSA dehydrogenase family. Type 1 subfamily.</text>
</comment>
<sequence>MAIKVSIVGASGYTGIELLRILNLYKEVELVQIISREFEGKALKEVFPFFISTKFSDIKFDKEPDLDSADIYFLAIPHEPAVELAKKILDKNKKVIDLSAAYRIKNFNAYPEFYGFEHSYKELLDKAVYGLPEIHRDKIKNANLIANPGCYPTATLLALYPALKENIIDSDTIIVNALSGISGAGRGLKQKFHYPEAFSNSFAYNPTKHRHIPEMEDQINQISGKDIKVRFTPHILPVSRGMISTVNFKTNLNKKDLIELYRLEYRYEPFIRFQKTPPEIKYVIGSNYCDIYVDLDERTGYAVVITAIDNLGKGASSQAMQNFNLIVGIEEEKYLKNLSEISIIYP</sequence>
<dbReference type="FunFam" id="3.30.360.10:FF:000014">
    <property type="entry name" value="N-acetyl-gamma-glutamyl-phosphate reductase"/>
    <property type="match status" value="1"/>
</dbReference>
<dbReference type="RefSeq" id="WP_342769302.1">
    <property type="nucleotide sequence ID" value="NZ_REFO01000011.1"/>
</dbReference>
<keyword evidence="2 7" id="KW-0055">Arginine biosynthesis</keyword>
<gene>
    <name evidence="7" type="primary">argC</name>
    <name evidence="10" type="ORF">CLV39_0709</name>
</gene>
<dbReference type="PANTHER" id="PTHR32338">
    <property type="entry name" value="N-ACETYL-GAMMA-GLUTAMYL-PHOSPHATE REDUCTASE, CHLOROPLASTIC-RELATED-RELATED"/>
    <property type="match status" value="1"/>
</dbReference>
<evidence type="ECO:0000313" key="10">
    <source>
        <dbReference type="EMBL" id="RMA97056.1"/>
    </source>
</evidence>
<keyword evidence="5 7" id="KW-0560">Oxidoreductase</keyword>
<evidence type="ECO:0000256" key="3">
    <source>
        <dbReference type="ARBA" id="ARBA00022605"/>
    </source>
</evidence>
<evidence type="ECO:0000256" key="6">
    <source>
        <dbReference type="ARBA" id="ARBA00050557"/>
    </source>
</evidence>
<dbReference type="InterPro" id="IPR023013">
    <property type="entry name" value="AGPR_AS"/>
</dbReference>
<feature type="domain" description="Semialdehyde dehydrogenase NAD-binding" evidence="9">
    <location>
        <begin position="4"/>
        <end position="142"/>
    </location>
</feature>
<dbReference type="GO" id="GO:0006526">
    <property type="term" value="P:L-arginine biosynthetic process"/>
    <property type="evidence" value="ECO:0007669"/>
    <property type="project" value="UniProtKB-UniRule"/>
</dbReference>
<dbReference type="GO" id="GO:0070401">
    <property type="term" value="F:NADP+ binding"/>
    <property type="evidence" value="ECO:0007669"/>
    <property type="project" value="InterPro"/>
</dbReference>
<comment type="function">
    <text evidence="7">Catalyzes the NADPH-dependent reduction of N-acetyl-5-glutamyl phosphate to yield N-acetyl-L-glutamate 5-semialdehyde.</text>
</comment>
<dbReference type="CDD" id="cd23934">
    <property type="entry name" value="AGPR_1_C"/>
    <property type="match status" value="1"/>
</dbReference>
<evidence type="ECO:0000256" key="5">
    <source>
        <dbReference type="ARBA" id="ARBA00023002"/>
    </source>
</evidence>
<comment type="catalytic activity">
    <reaction evidence="6 7">
        <text>N-acetyl-L-glutamate 5-semialdehyde + phosphate + NADP(+) = N-acetyl-L-glutamyl 5-phosphate + NADPH + H(+)</text>
        <dbReference type="Rhea" id="RHEA:21588"/>
        <dbReference type="ChEBI" id="CHEBI:15378"/>
        <dbReference type="ChEBI" id="CHEBI:29123"/>
        <dbReference type="ChEBI" id="CHEBI:43474"/>
        <dbReference type="ChEBI" id="CHEBI:57783"/>
        <dbReference type="ChEBI" id="CHEBI:57936"/>
        <dbReference type="ChEBI" id="CHEBI:58349"/>
        <dbReference type="EC" id="1.2.1.38"/>
    </reaction>
</comment>
<dbReference type="Gene3D" id="3.30.360.10">
    <property type="entry name" value="Dihydrodipicolinate Reductase, domain 2"/>
    <property type="match status" value="1"/>
</dbReference>
<dbReference type="CDD" id="cd17895">
    <property type="entry name" value="AGPR_1_N"/>
    <property type="match status" value="1"/>
</dbReference>
<evidence type="ECO:0000313" key="11">
    <source>
        <dbReference type="Proteomes" id="UP000280842"/>
    </source>
</evidence>
<dbReference type="SUPFAM" id="SSF55347">
    <property type="entry name" value="Glyceraldehyde-3-phosphate dehydrogenase-like, C-terminal domain"/>
    <property type="match status" value="1"/>
</dbReference>
<dbReference type="NCBIfam" id="TIGR01850">
    <property type="entry name" value="argC"/>
    <property type="match status" value="1"/>
</dbReference>
<keyword evidence="11" id="KW-1185">Reference proteome</keyword>
<evidence type="ECO:0000256" key="4">
    <source>
        <dbReference type="ARBA" id="ARBA00022857"/>
    </source>
</evidence>
<dbReference type="InterPro" id="IPR000534">
    <property type="entry name" value="Semialdehyde_DH_NAD-bd"/>
</dbReference>
<dbReference type="UniPathway" id="UPA00068">
    <property type="reaction ID" value="UER00108"/>
</dbReference>
<dbReference type="InterPro" id="IPR036291">
    <property type="entry name" value="NAD(P)-bd_dom_sf"/>
</dbReference>
<dbReference type="SUPFAM" id="SSF51735">
    <property type="entry name" value="NAD(P)-binding Rossmann-fold domains"/>
    <property type="match status" value="1"/>
</dbReference>
<feature type="active site" evidence="7 8">
    <location>
        <position position="150"/>
    </location>
</feature>
<dbReference type="InterPro" id="IPR000706">
    <property type="entry name" value="AGPR_type-1"/>
</dbReference>
<keyword evidence="4 7" id="KW-0521">NADP</keyword>
<comment type="pathway">
    <text evidence="1 7">Amino-acid biosynthesis; L-arginine biosynthesis; N(2)-acetyl-L-ornithine from L-glutamate: step 3/4.</text>
</comment>
<dbReference type="Pfam" id="PF01118">
    <property type="entry name" value="Semialdhyde_dh"/>
    <property type="match status" value="1"/>
</dbReference>
<dbReference type="Pfam" id="PF22698">
    <property type="entry name" value="Semialdhyde_dhC_1"/>
    <property type="match status" value="1"/>
</dbReference>
<comment type="caution">
    <text evidence="10">The sequence shown here is derived from an EMBL/GenBank/DDBJ whole genome shotgun (WGS) entry which is preliminary data.</text>
</comment>
<comment type="subcellular location">
    <subcellularLocation>
        <location evidence="7">Cytoplasm</location>
    </subcellularLocation>
</comment>
<accession>A0A3M0BK40</accession>
<evidence type="ECO:0000259" key="9">
    <source>
        <dbReference type="SMART" id="SM00859"/>
    </source>
</evidence>
<dbReference type="PROSITE" id="PS01224">
    <property type="entry name" value="ARGC"/>
    <property type="match status" value="1"/>
</dbReference>
<organism evidence="10 11">
    <name type="scientific">Hydrogenothermus marinus</name>
    <dbReference type="NCBI Taxonomy" id="133270"/>
    <lineage>
        <taxon>Bacteria</taxon>
        <taxon>Pseudomonadati</taxon>
        <taxon>Aquificota</taxon>
        <taxon>Aquificia</taxon>
        <taxon>Aquificales</taxon>
        <taxon>Hydrogenothermaceae</taxon>
        <taxon>Hydrogenothermus</taxon>
    </lineage>
</organism>
<name>A0A3M0BK40_9AQUI</name>
<dbReference type="SMART" id="SM00859">
    <property type="entry name" value="Semialdhyde_dh"/>
    <property type="match status" value="1"/>
</dbReference>
<evidence type="ECO:0000256" key="1">
    <source>
        <dbReference type="ARBA" id="ARBA00004862"/>
    </source>
</evidence>
<reference evidence="10 11" key="1">
    <citation type="submission" date="2018-10" db="EMBL/GenBank/DDBJ databases">
        <title>Genomic Encyclopedia of Archaeal and Bacterial Type Strains, Phase II (KMG-II): from individual species to whole genera.</title>
        <authorList>
            <person name="Goeker M."/>
        </authorList>
    </citation>
    <scope>NUCLEOTIDE SEQUENCE [LARGE SCALE GENOMIC DNA]</scope>
    <source>
        <strain evidence="10 11">VM1</strain>
    </source>
</reference>
<dbReference type="GO" id="GO:0005737">
    <property type="term" value="C:cytoplasm"/>
    <property type="evidence" value="ECO:0007669"/>
    <property type="project" value="UniProtKB-SubCell"/>
</dbReference>
<proteinExistence type="inferred from homology"/>
<dbReference type="Gene3D" id="3.40.50.720">
    <property type="entry name" value="NAD(P)-binding Rossmann-like Domain"/>
    <property type="match status" value="1"/>
</dbReference>
<dbReference type="HAMAP" id="MF_00150">
    <property type="entry name" value="ArgC_type1"/>
    <property type="match status" value="1"/>
</dbReference>
<evidence type="ECO:0000256" key="8">
    <source>
        <dbReference type="PROSITE-ProRule" id="PRU10010"/>
    </source>
</evidence>
<dbReference type="EMBL" id="REFO01000011">
    <property type="protein sequence ID" value="RMA97056.1"/>
    <property type="molecule type" value="Genomic_DNA"/>
</dbReference>
<evidence type="ECO:0000256" key="7">
    <source>
        <dbReference type="HAMAP-Rule" id="MF_00150"/>
    </source>
</evidence>
<keyword evidence="3 7" id="KW-0028">Amino-acid biosynthesis</keyword>
<dbReference type="InterPro" id="IPR058924">
    <property type="entry name" value="AGPR_dimerisation_dom"/>
</dbReference>
<dbReference type="GO" id="GO:0051287">
    <property type="term" value="F:NAD binding"/>
    <property type="evidence" value="ECO:0007669"/>
    <property type="project" value="InterPro"/>
</dbReference>
<dbReference type="InterPro" id="IPR050085">
    <property type="entry name" value="AGPR"/>
</dbReference>
<dbReference type="Proteomes" id="UP000280842">
    <property type="component" value="Unassembled WGS sequence"/>
</dbReference>
<protein>
    <recommendedName>
        <fullName evidence="7">N-acetyl-gamma-glutamyl-phosphate reductase</fullName>
        <shortName evidence="7">AGPR</shortName>
        <ecNumber evidence="7">1.2.1.38</ecNumber>
    </recommendedName>
    <alternativeName>
        <fullName evidence="7">N-acetyl-glutamate semialdehyde dehydrogenase</fullName>
        <shortName evidence="7">NAGSA dehydrogenase</shortName>
    </alternativeName>
</protein>
<dbReference type="EC" id="1.2.1.38" evidence="7"/>
<keyword evidence="7" id="KW-0963">Cytoplasm</keyword>
<dbReference type="PANTHER" id="PTHR32338:SF10">
    <property type="entry name" value="N-ACETYL-GAMMA-GLUTAMYL-PHOSPHATE REDUCTASE, CHLOROPLASTIC-RELATED"/>
    <property type="match status" value="1"/>
</dbReference>